<dbReference type="Pfam" id="PF14559">
    <property type="entry name" value="TPR_19"/>
    <property type="match status" value="1"/>
</dbReference>
<evidence type="ECO:0000313" key="2">
    <source>
        <dbReference type="EMBL" id="HDK37836.1"/>
    </source>
</evidence>
<dbReference type="AlphaFoldDB" id="A0A831K4S5"/>
<keyword evidence="1" id="KW-0732">Signal</keyword>
<name>A0A831K4S5_9GAMM</name>
<proteinExistence type="predicted"/>
<comment type="caution">
    <text evidence="2">The sequence shown here is derived from an EMBL/GenBank/DDBJ whole genome shotgun (WGS) entry which is preliminary data.</text>
</comment>
<dbReference type="EMBL" id="DRCV01000105">
    <property type="protein sequence ID" value="HDK37836.1"/>
    <property type="molecule type" value="Genomic_DNA"/>
</dbReference>
<dbReference type="Gene3D" id="1.25.40.10">
    <property type="entry name" value="Tetratricopeptide repeat domain"/>
    <property type="match status" value="1"/>
</dbReference>
<sequence>MGIIMYSCCRPLLTLLLTVVLITPASQGIAQSSAATSLLERAQFWRSLERMDLAAQAVQKMLRTTPEDPQALKLLAFIKLDLKQREDAEQLLAQLQRQHPLSPHTAALAQTLG</sequence>
<reference evidence="2" key="1">
    <citation type="journal article" date="2020" name="mSystems">
        <title>Genome- and Community-Level Interaction Insights into Carbon Utilization and Element Cycling Functions of Hydrothermarchaeota in Hydrothermal Sediment.</title>
        <authorList>
            <person name="Zhou Z."/>
            <person name="Liu Y."/>
            <person name="Xu W."/>
            <person name="Pan J."/>
            <person name="Luo Z.H."/>
            <person name="Li M."/>
        </authorList>
    </citation>
    <scope>NUCLEOTIDE SEQUENCE [LARGE SCALE GENOMIC DNA]</scope>
    <source>
        <strain evidence="2">HyVt-26</strain>
    </source>
</reference>
<dbReference type="SUPFAM" id="SSF48452">
    <property type="entry name" value="TPR-like"/>
    <property type="match status" value="1"/>
</dbReference>
<accession>A0A831K4S5</accession>
<feature type="signal peptide" evidence="1">
    <location>
        <begin position="1"/>
        <end position="30"/>
    </location>
</feature>
<evidence type="ECO:0000256" key="1">
    <source>
        <dbReference type="SAM" id="SignalP"/>
    </source>
</evidence>
<protein>
    <submittedName>
        <fullName evidence="2">Tetratricopeptide repeat protein</fullName>
    </submittedName>
</protein>
<organism evidence="2">
    <name type="scientific">Thiolapillus brandeum</name>
    <dbReference type="NCBI Taxonomy" id="1076588"/>
    <lineage>
        <taxon>Bacteria</taxon>
        <taxon>Pseudomonadati</taxon>
        <taxon>Pseudomonadota</taxon>
        <taxon>Gammaproteobacteria</taxon>
        <taxon>Chromatiales</taxon>
        <taxon>Sedimenticolaceae</taxon>
        <taxon>Thiolapillus</taxon>
    </lineage>
</organism>
<feature type="non-terminal residue" evidence="2">
    <location>
        <position position="113"/>
    </location>
</feature>
<dbReference type="InterPro" id="IPR011990">
    <property type="entry name" value="TPR-like_helical_dom_sf"/>
</dbReference>
<dbReference type="Proteomes" id="UP000885822">
    <property type="component" value="Unassembled WGS sequence"/>
</dbReference>
<gene>
    <name evidence="2" type="ORF">ENG92_02325</name>
</gene>
<feature type="chain" id="PRO_5032707452" evidence="1">
    <location>
        <begin position="31"/>
        <end position="113"/>
    </location>
</feature>